<keyword evidence="7" id="KW-0472">Membrane</keyword>
<evidence type="ECO:0000256" key="6">
    <source>
        <dbReference type="ARBA" id="ARBA00041499"/>
    </source>
</evidence>
<evidence type="ECO:0000256" key="5">
    <source>
        <dbReference type="ARBA" id="ARBA00040357"/>
    </source>
</evidence>
<comment type="similarity">
    <text evidence="2">Belongs to the histidine acid phosphatase family.</text>
</comment>
<dbReference type="Pfam" id="PF00328">
    <property type="entry name" value="His_Phos_2"/>
    <property type="match status" value="1"/>
</dbReference>
<name>A0A6G0ZLQ2_APHCR</name>
<evidence type="ECO:0000256" key="3">
    <source>
        <dbReference type="ARBA" id="ARBA00022801"/>
    </source>
</evidence>
<dbReference type="AlphaFoldDB" id="A0A6G0ZLQ2"/>
<protein>
    <recommendedName>
        <fullName evidence="5">2-phosphoxylose phosphatase 1</fullName>
    </recommendedName>
    <alternativeName>
        <fullName evidence="6">Acid phosphatase-like protein 2</fullName>
    </alternativeName>
</protein>
<feature type="transmembrane region" description="Helical" evidence="7">
    <location>
        <begin position="51"/>
        <end position="72"/>
    </location>
</feature>
<dbReference type="GO" id="GO:0003993">
    <property type="term" value="F:acid phosphatase activity"/>
    <property type="evidence" value="ECO:0007669"/>
    <property type="project" value="UniProtKB-EC"/>
</dbReference>
<evidence type="ECO:0000313" key="9">
    <source>
        <dbReference type="Proteomes" id="UP000478052"/>
    </source>
</evidence>
<dbReference type="PANTHER" id="PTHR11567:SF110">
    <property type="entry name" value="2-PHOSPHOXYLOSE PHOSPHATASE 1"/>
    <property type="match status" value="1"/>
</dbReference>
<evidence type="ECO:0000313" key="8">
    <source>
        <dbReference type="EMBL" id="KAF0772289.1"/>
    </source>
</evidence>
<evidence type="ECO:0000256" key="4">
    <source>
        <dbReference type="ARBA" id="ARBA00036311"/>
    </source>
</evidence>
<dbReference type="SUPFAM" id="SSF53254">
    <property type="entry name" value="Phosphoglycerate mutase-like"/>
    <property type="match status" value="1"/>
</dbReference>
<keyword evidence="3" id="KW-0378">Hydrolase</keyword>
<dbReference type="EMBL" id="VUJU01000197">
    <property type="protein sequence ID" value="KAF0772289.1"/>
    <property type="molecule type" value="Genomic_DNA"/>
</dbReference>
<dbReference type="InterPro" id="IPR050645">
    <property type="entry name" value="Histidine_acid_phosphatase"/>
</dbReference>
<evidence type="ECO:0000256" key="1">
    <source>
        <dbReference type="ARBA" id="ARBA00000032"/>
    </source>
</evidence>
<dbReference type="InterPro" id="IPR033379">
    <property type="entry name" value="Acid_Pase_AS"/>
</dbReference>
<reference evidence="8 9" key="1">
    <citation type="submission" date="2019-08" db="EMBL/GenBank/DDBJ databases">
        <title>Whole genome of Aphis craccivora.</title>
        <authorList>
            <person name="Voronova N.V."/>
            <person name="Shulinski R.S."/>
            <person name="Bandarenka Y.V."/>
            <person name="Zhorov D.G."/>
            <person name="Warner D."/>
        </authorList>
    </citation>
    <scope>NUCLEOTIDE SEQUENCE [LARGE SCALE GENOMIC DNA]</scope>
    <source>
        <strain evidence="8">180601</strain>
        <tissue evidence="8">Whole Body</tissue>
    </source>
</reference>
<sequence length="437" mass="50312">MFLKTVGKCLLLTSIMHQGYSLFHRKSPPKFEIGALFRLVMLIMALDFKKVLIVGFSIIIVGSVLFIFAVRWDRQTNHVIGPGRFSDPTLKSVSVLCRHGNRAPMFKYNTDPYKNIFPEEHMGLTKKGKQNMYKKGQILRRLYNGFLSDLYLDSEILIKTTNTSRTFMTAAMVLAGIYPPKDYQKWSDSETVWQPIPIHNDSPDRGMLFGSNGVCPSIDSFNKNHDQIVNNIIESDENLRTLMPYLSEKCEQPITGKNVLKLYDLFVCQMAEGSPLPEFIKPHHIATIKSIISKKEFTEFFFENTRPLLNEIGLNMESRSNNNDTRKMYLYSGHDISISMAISFLGNIIEIPGFGASLHFHMYHDVTNGYIVKVLYFDQWDNEKGKEVIIPNCGNPCKFEDFKTLLAINFSEKWEDECQKFIILPAQCYNFYTDSRK</sequence>
<dbReference type="Gene3D" id="3.40.50.1240">
    <property type="entry name" value="Phosphoglycerate mutase-like"/>
    <property type="match status" value="1"/>
</dbReference>
<dbReference type="PANTHER" id="PTHR11567">
    <property type="entry name" value="ACID PHOSPHATASE-RELATED"/>
    <property type="match status" value="1"/>
</dbReference>
<comment type="catalytic activity">
    <reaction evidence="1">
        <text>a phosphate monoester + H2O = an alcohol + phosphate</text>
        <dbReference type="Rhea" id="RHEA:15017"/>
        <dbReference type="ChEBI" id="CHEBI:15377"/>
        <dbReference type="ChEBI" id="CHEBI:30879"/>
        <dbReference type="ChEBI" id="CHEBI:43474"/>
        <dbReference type="ChEBI" id="CHEBI:67140"/>
        <dbReference type="EC" id="3.1.3.2"/>
    </reaction>
</comment>
<dbReference type="CDD" id="cd07061">
    <property type="entry name" value="HP_HAP_like"/>
    <property type="match status" value="1"/>
</dbReference>
<comment type="catalytic activity">
    <reaction evidence="4">
        <text>3-O-[beta-D-GlcA-(1-&gt;3)-beta-D-Gal-(1-&gt;3)-beta-D-Gal-(1-&gt;4)-beta-D-2-O-P-Xyl]-L-seryl-[protein] + H2O = 3-O-(beta-D-GlcA-(1-&gt;3)-beta-D-Gal-(1-&gt;3)-beta-D-Gal-(1-&gt;4)-beta-D-Xyl)-L-seryl-[protein] + phosphate</text>
        <dbReference type="Rhea" id="RHEA:56512"/>
        <dbReference type="Rhea" id="RHEA-COMP:12573"/>
        <dbReference type="Rhea" id="RHEA-COMP:14559"/>
        <dbReference type="ChEBI" id="CHEBI:15377"/>
        <dbReference type="ChEBI" id="CHEBI:43474"/>
        <dbReference type="ChEBI" id="CHEBI:132093"/>
        <dbReference type="ChEBI" id="CHEBI:140495"/>
    </reaction>
</comment>
<accession>A0A6G0ZLQ2</accession>
<keyword evidence="7" id="KW-1133">Transmembrane helix</keyword>
<evidence type="ECO:0000256" key="7">
    <source>
        <dbReference type="SAM" id="Phobius"/>
    </source>
</evidence>
<comment type="caution">
    <text evidence="8">The sequence shown here is derived from an EMBL/GenBank/DDBJ whole genome shotgun (WGS) entry which is preliminary data.</text>
</comment>
<dbReference type="InterPro" id="IPR029033">
    <property type="entry name" value="His_PPase_superfam"/>
</dbReference>
<feature type="non-terminal residue" evidence="8">
    <location>
        <position position="437"/>
    </location>
</feature>
<keyword evidence="9" id="KW-1185">Reference proteome</keyword>
<dbReference type="InterPro" id="IPR000560">
    <property type="entry name" value="His_Pase_clade-2"/>
</dbReference>
<dbReference type="Proteomes" id="UP000478052">
    <property type="component" value="Unassembled WGS sequence"/>
</dbReference>
<evidence type="ECO:0000256" key="2">
    <source>
        <dbReference type="ARBA" id="ARBA00005375"/>
    </source>
</evidence>
<gene>
    <name evidence="8" type="ORF">FWK35_00003776</name>
</gene>
<dbReference type="OrthoDB" id="258392at2759"/>
<proteinExistence type="inferred from homology"/>
<organism evidence="8 9">
    <name type="scientific">Aphis craccivora</name>
    <name type="common">Cowpea aphid</name>
    <dbReference type="NCBI Taxonomy" id="307492"/>
    <lineage>
        <taxon>Eukaryota</taxon>
        <taxon>Metazoa</taxon>
        <taxon>Ecdysozoa</taxon>
        <taxon>Arthropoda</taxon>
        <taxon>Hexapoda</taxon>
        <taxon>Insecta</taxon>
        <taxon>Pterygota</taxon>
        <taxon>Neoptera</taxon>
        <taxon>Paraneoptera</taxon>
        <taxon>Hemiptera</taxon>
        <taxon>Sternorrhyncha</taxon>
        <taxon>Aphidomorpha</taxon>
        <taxon>Aphidoidea</taxon>
        <taxon>Aphididae</taxon>
        <taxon>Aphidini</taxon>
        <taxon>Aphis</taxon>
        <taxon>Aphis</taxon>
    </lineage>
</organism>
<dbReference type="PROSITE" id="PS00616">
    <property type="entry name" value="HIS_ACID_PHOSPHAT_1"/>
    <property type="match status" value="1"/>
</dbReference>
<keyword evidence="7" id="KW-0812">Transmembrane</keyword>